<comment type="caution">
    <text evidence="16">The sequence shown here is derived from an EMBL/GenBank/DDBJ whole genome shotgun (WGS) entry which is preliminary data.</text>
</comment>
<evidence type="ECO:0000313" key="17">
    <source>
        <dbReference type="Proteomes" id="UP000242188"/>
    </source>
</evidence>
<sequence>MKNSRPYNETYRIVSHNSVTGVKAGSNVGKASISTSIESADRVCGFNKLYEWQRAQDREKEFVLHDGPPYANGKPHVGHALNKILKDITNRYKLLKGYKVHYVPGWDCHGLPIELKALKGKDGTHKKMAPLEIRKKAKKVAEESIAVQSKAFQSWGIMADWKKSCYQTTDRDFQARELDLFYTLYEKGLVYEDFMPVYWSPSSRTALAEAELEYDPCHVSQAVYLKFPIIPSSLTSLNTHRVTDKNVYAVIWTTTPWTLPVNQAICYSNNLTYCVLEDRSNEDVFICEKVFVEKFVNLLSKSLTVIDEVKGSLLKGAEYNHPLTREVLPFLPANHVVSGKGTGFVHTAPCHGHDDFKVAINNDIKIRSIVDEDGVYTEEAGPTLQGKVVGKDADSAVMELLKESVIHQSPYQHSYPYDWRTKRPVIIRASKQWFINTNKIKERAVESLKSVEISPKSSEQGMLTQLGQRTYWCISRQRSWGLPIPVFYHKVTDEALINSQTIDHLKQLFTKHGSDCWWTMSEEQLLPKDLLDQMGASWSDYNKGKDILDIWFDSGSSWSVLRKDGIEQADLYLEGLDQFGGWFQSSLLTSIATNDIPPYRQLVVHGFTVDEEGKKMSKSVGNVVDPDTVIHGGKNQGTEPSYGVDVLRWWTAQAQLQPVVQIGPSVLQKCNEDIFKIRKVMKFVLGNIHDLKSDTLLPYEQLWPQDKYMLYQLYNLAEQVTQAYDRFSYGKVLGLLEKFTSLDLSAFYCTIIKDRMYCRGADDKVRRSAQTVLYHVTNVFMKSLAPIVPHMAEELYQNLSKSSSTEEESSVFKSGWFNVDPVWADRGILNFMQPALSMKEDIDLASEVDRPVEFDLTLYCSHNLHNILQQFQSEASSSTSPLTEILQTSHTHLTTVAPDVIPDHCIVLNGASKVSVIEGVKEPEEYVLLLSPAVKAICERCRRYTADKPKSPCERCVLVIADEWA</sequence>
<dbReference type="InterPro" id="IPR033708">
    <property type="entry name" value="Anticodon_Ile_BEm"/>
</dbReference>
<dbReference type="STRING" id="6573.A0A210QE65"/>
<comment type="subcellular location">
    <subcellularLocation>
        <location evidence="1">Mitochondrion</location>
    </subcellularLocation>
</comment>
<dbReference type="Gene3D" id="3.40.50.620">
    <property type="entry name" value="HUPs"/>
    <property type="match status" value="2"/>
</dbReference>
<dbReference type="AlphaFoldDB" id="A0A210QE65"/>
<name>A0A210QE65_MIZYE</name>
<evidence type="ECO:0000256" key="4">
    <source>
        <dbReference type="ARBA" id="ARBA00022490"/>
    </source>
</evidence>
<dbReference type="SUPFAM" id="SSF47323">
    <property type="entry name" value="Anticodon-binding domain of a subclass of class I aminoacyl-tRNA synthetases"/>
    <property type="match status" value="1"/>
</dbReference>
<dbReference type="OrthoDB" id="10264412at2759"/>
<dbReference type="Gene3D" id="3.90.740.10">
    <property type="entry name" value="Valyl/Leucyl/Isoleucyl-tRNA synthetase, editing domain"/>
    <property type="match status" value="1"/>
</dbReference>
<dbReference type="FunFam" id="3.40.50.620:FF:000128">
    <property type="entry name" value="Isoleucyl-tRNA synthetase 2, mitochondrial"/>
    <property type="match status" value="1"/>
</dbReference>
<keyword evidence="10 13" id="KW-0030">Aminoacyl-tRNA synthetase</keyword>
<comment type="catalytic activity">
    <reaction evidence="12">
        <text>tRNA(Ile) + L-isoleucine + ATP = L-isoleucyl-tRNA(Ile) + AMP + diphosphate</text>
        <dbReference type="Rhea" id="RHEA:11060"/>
        <dbReference type="Rhea" id="RHEA-COMP:9666"/>
        <dbReference type="Rhea" id="RHEA-COMP:9695"/>
        <dbReference type="ChEBI" id="CHEBI:30616"/>
        <dbReference type="ChEBI" id="CHEBI:33019"/>
        <dbReference type="ChEBI" id="CHEBI:58045"/>
        <dbReference type="ChEBI" id="CHEBI:78442"/>
        <dbReference type="ChEBI" id="CHEBI:78528"/>
        <dbReference type="ChEBI" id="CHEBI:456215"/>
        <dbReference type="EC" id="6.1.1.5"/>
    </reaction>
</comment>
<reference evidence="16 17" key="1">
    <citation type="journal article" date="2017" name="Nat. Ecol. Evol.">
        <title>Scallop genome provides insights into evolution of bilaterian karyotype and development.</title>
        <authorList>
            <person name="Wang S."/>
            <person name="Zhang J."/>
            <person name="Jiao W."/>
            <person name="Li J."/>
            <person name="Xun X."/>
            <person name="Sun Y."/>
            <person name="Guo X."/>
            <person name="Huan P."/>
            <person name="Dong B."/>
            <person name="Zhang L."/>
            <person name="Hu X."/>
            <person name="Sun X."/>
            <person name="Wang J."/>
            <person name="Zhao C."/>
            <person name="Wang Y."/>
            <person name="Wang D."/>
            <person name="Huang X."/>
            <person name="Wang R."/>
            <person name="Lv J."/>
            <person name="Li Y."/>
            <person name="Zhang Z."/>
            <person name="Liu B."/>
            <person name="Lu W."/>
            <person name="Hui Y."/>
            <person name="Liang J."/>
            <person name="Zhou Z."/>
            <person name="Hou R."/>
            <person name="Li X."/>
            <person name="Liu Y."/>
            <person name="Li H."/>
            <person name="Ning X."/>
            <person name="Lin Y."/>
            <person name="Zhao L."/>
            <person name="Xing Q."/>
            <person name="Dou J."/>
            <person name="Li Y."/>
            <person name="Mao J."/>
            <person name="Guo H."/>
            <person name="Dou H."/>
            <person name="Li T."/>
            <person name="Mu C."/>
            <person name="Jiang W."/>
            <person name="Fu Q."/>
            <person name="Fu X."/>
            <person name="Miao Y."/>
            <person name="Liu J."/>
            <person name="Yu Q."/>
            <person name="Li R."/>
            <person name="Liao H."/>
            <person name="Li X."/>
            <person name="Kong Y."/>
            <person name="Jiang Z."/>
            <person name="Chourrout D."/>
            <person name="Li R."/>
            <person name="Bao Z."/>
        </authorList>
    </citation>
    <scope>NUCLEOTIDE SEQUENCE [LARGE SCALE GENOMIC DNA]</scope>
    <source>
        <strain evidence="16 17">PY_sf001</strain>
    </source>
</reference>
<dbReference type="InterPro" id="IPR014729">
    <property type="entry name" value="Rossmann-like_a/b/a_fold"/>
</dbReference>
<evidence type="ECO:0000259" key="14">
    <source>
        <dbReference type="Pfam" id="PF00133"/>
    </source>
</evidence>
<dbReference type="Proteomes" id="UP000242188">
    <property type="component" value="Unassembled WGS sequence"/>
</dbReference>
<dbReference type="FunFam" id="3.90.740.10:FF:000009">
    <property type="entry name" value="Isoleucyl-tRNA synthetase 2, mitochondrial"/>
    <property type="match status" value="1"/>
</dbReference>
<dbReference type="GO" id="GO:0005739">
    <property type="term" value="C:mitochondrion"/>
    <property type="evidence" value="ECO:0007669"/>
    <property type="project" value="UniProtKB-SubCell"/>
</dbReference>
<keyword evidence="17" id="KW-1185">Reference proteome</keyword>
<evidence type="ECO:0000256" key="1">
    <source>
        <dbReference type="ARBA" id="ARBA00004173"/>
    </source>
</evidence>
<dbReference type="EC" id="6.1.1.5" evidence="3"/>
<feature type="domain" description="Aminoacyl-tRNA synthetase class Ia" evidence="14">
    <location>
        <begin position="50"/>
        <end position="655"/>
    </location>
</feature>
<dbReference type="Gene3D" id="1.10.730.20">
    <property type="match status" value="1"/>
</dbReference>
<dbReference type="CDD" id="cd00818">
    <property type="entry name" value="IleRS_core"/>
    <property type="match status" value="1"/>
</dbReference>
<evidence type="ECO:0000256" key="7">
    <source>
        <dbReference type="ARBA" id="ARBA00022741"/>
    </source>
</evidence>
<dbReference type="Gene3D" id="1.10.10.830">
    <property type="entry name" value="Ile-tRNA synthetase CP2 domain-like"/>
    <property type="match status" value="1"/>
</dbReference>
<dbReference type="InterPro" id="IPR009008">
    <property type="entry name" value="Val/Leu/Ile-tRNA-synth_edit"/>
</dbReference>
<keyword evidence="5 13" id="KW-0436">Ligase</keyword>
<dbReference type="PANTHER" id="PTHR42765">
    <property type="entry name" value="SOLEUCYL-TRNA SYNTHETASE"/>
    <property type="match status" value="1"/>
</dbReference>
<dbReference type="SUPFAM" id="SSF52374">
    <property type="entry name" value="Nucleotidylyl transferase"/>
    <property type="match status" value="1"/>
</dbReference>
<accession>A0A210QE65</accession>
<evidence type="ECO:0000256" key="8">
    <source>
        <dbReference type="ARBA" id="ARBA00022840"/>
    </source>
</evidence>
<dbReference type="PANTHER" id="PTHR42765:SF1">
    <property type="entry name" value="ISOLEUCINE--TRNA LIGASE, MITOCHONDRIAL"/>
    <property type="match status" value="1"/>
</dbReference>
<evidence type="ECO:0000256" key="11">
    <source>
        <dbReference type="ARBA" id="ARBA00032665"/>
    </source>
</evidence>
<dbReference type="InterPro" id="IPR002300">
    <property type="entry name" value="aa-tRNA-synth_Ia"/>
</dbReference>
<evidence type="ECO:0000256" key="2">
    <source>
        <dbReference type="ARBA" id="ARBA00005594"/>
    </source>
</evidence>
<dbReference type="PROSITE" id="PS00178">
    <property type="entry name" value="AA_TRNA_LIGASE_I"/>
    <property type="match status" value="1"/>
</dbReference>
<dbReference type="InterPro" id="IPR009080">
    <property type="entry name" value="tRNAsynth_Ia_anticodon-bd"/>
</dbReference>
<dbReference type="FunFam" id="1.10.10.830:FF:000002">
    <property type="entry name" value="Isoleucine--tRNA ligase, mitochondrial"/>
    <property type="match status" value="1"/>
</dbReference>
<keyword evidence="7 13" id="KW-0547">Nucleotide-binding</keyword>
<dbReference type="InterPro" id="IPR013155">
    <property type="entry name" value="M/V/L/I-tRNA-synth_anticd-bd"/>
</dbReference>
<dbReference type="NCBIfam" id="TIGR00392">
    <property type="entry name" value="ileS"/>
    <property type="match status" value="1"/>
</dbReference>
<dbReference type="EMBL" id="NEDP02004057">
    <property type="protein sequence ID" value="OWF46981.1"/>
    <property type="molecule type" value="Genomic_DNA"/>
</dbReference>
<dbReference type="FunFam" id="3.40.50.620:FF:000111">
    <property type="entry name" value="Mitochondrial isoleucyl-tRNA synthetase"/>
    <property type="match status" value="1"/>
</dbReference>
<dbReference type="PRINTS" id="PR00984">
    <property type="entry name" value="TRNASYNTHILE"/>
</dbReference>
<evidence type="ECO:0000256" key="3">
    <source>
        <dbReference type="ARBA" id="ARBA00013165"/>
    </source>
</evidence>
<dbReference type="SUPFAM" id="SSF50677">
    <property type="entry name" value="ValRS/IleRS/LeuRS editing domain"/>
    <property type="match status" value="1"/>
</dbReference>
<evidence type="ECO:0000256" key="5">
    <source>
        <dbReference type="ARBA" id="ARBA00022598"/>
    </source>
</evidence>
<dbReference type="GO" id="GO:0005524">
    <property type="term" value="F:ATP binding"/>
    <property type="evidence" value="ECO:0007669"/>
    <property type="project" value="UniProtKB-KW"/>
</dbReference>
<evidence type="ECO:0000256" key="12">
    <source>
        <dbReference type="ARBA" id="ARBA00048359"/>
    </source>
</evidence>
<evidence type="ECO:0000313" key="16">
    <source>
        <dbReference type="EMBL" id="OWF46981.1"/>
    </source>
</evidence>
<dbReference type="Pfam" id="PF00133">
    <property type="entry name" value="tRNA-synt_1"/>
    <property type="match status" value="1"/>
</dbReference>
<dbReference type="GO" id="GO:0032543">
    <property type="term" value="P:mitochondrial translation"/>
    <property type="evidence" value="ECO:0007669"/>
    <property type="project" value="TreeGrafter"/>
</dbReference>
<evidence type="ECO:0000256" key="6">
    <source>
        <dbReference type="ARBA" id="ARBA00022723"/>
    </source>
</evidence>
<dbReference type="InterPro" id="IPR050081">
    <property type="entry name" value="Ile-tRNA_ligase"/>
</dbReference>
<gene>
    <name evidence="16" type="ORF">KP79_PYT10098</name>
</gene>
<dbReference type="GO" id="GO:0004822">
    <property type="term" value="F:isoleucine-tRNA ligase activity"/>
    <property type="evidence" value="ECO:0007669"/>
    <property type="project" value="UniProtKB-EC"/>
</dbReference>
<evidence type="ECO:0000256" key="10">
    <source>
        <dbReference type="ARBA" id="ARBA00023146"/>
    </source>
</evidence>
<protein>
    <recommendedName>
        <fullName evidence="3">isoleucine--tRNA ligase</fullName>
        <ecNumber evidence="3">6.1.1.5</ecNumber>
    </recommendedName>
    <alternativeName>
        <fullName evidence="11">Isoleucyl-tRNA synthetase</fullName>
    </alternativeName>
</protein>
<keyword evidence="9 13" id="KW-0648">Protein biosynthesis</keyword>
<dbReference type="GO" id="GO:0046872">
    <property type="term" value="F:metal ion binding"/>
    <property type="evidence" value="ECO:0007669"/>
    <property type="project" value="UniProtKB-KW"/>
</dbReference>
<evidence type="ECO:0000256" key="9">
    <source>
        <dbReference type="ARBA" id="ARBA00022917"/>
    </source>
</evidence>
<dbReference type="GO" id="GO:0002161">
    <property type="term" value="F:aminoacyl-tRNA deacylase activity"/>
    <property type="evidence" value="ECO:0007669"/>
    <property type="project" value="InterPro"/>
</dbReference>
<proteinExistence type="inferred from homology"/>
<dbReference type="CDD" id="cd07960">
    <property type="entry name" value="Anticodon_Ia_Ile_BEm"/>
    <property type="match status" value="1"/>
</dbReference>
<keyword evidence="4" id="KW-0963">Cytoplasm</keyword>
<feature type="domain" description="Methionyl/Valyl/Leucyl/Isoleucyl-tRNA synthetase anticodon-binding" evidence="15">
    <location>
        <begin position="706"/>
        <end position="825"/>
    </location>
</feature>
<keyword evidence="6" id="KW-0479">Metal-binding</keyword>
<keyword evidence="8 13" id="KW-0067">ATP-binding</keyword>
<comment type="similarity">
    <text evidence="2 13">Belongs to the class-I aminoacyl-tRNA synthetase family.</text>
</comment>
<organism evidence="16 17">
    <name type="scientific">Mizuhopecten yessoensis</name>
    <name type="common">Japanese scallop</name>
    <name type="synonym">Patinopecten yessoensis</name>
    <dbReference type="NCBI Taxonomy" id="6573"/>
    <lineage>
        <taxon>Eukaryota</taxon>
        <taxon>Metazoa</taxon>
        <taxon>Spiralia</taxon>
        <taxon>Lophotrochozoa</taxon>
        <taxon>Mollusca</taxon>
        <taxon>Bivalvia</taxon>
        <taxon>Autobranchia</taxon>
        <taxon>Pteriomorphia</taxon>
        <taxon>Pectinida</taxon>
        <taxon>Pectinoidea</taxon>
        <taxon>Pectinidae</taxon>
        <taxon>Mizuhopecten</taxon>
    </lineage>
</organism>
<dbReference type="InterPro" id="IPR002301">
    <property type="entry name" value="Ile-tRNA-ligase"/>
</dbReference>
<dbReference type="GO" id="GO:0006428">
    <property type="term" value="P:isoleucyl-tRNA aminoacylation"/>
    <property type="evidence" value="ECO:0007669"/>
    <property type="project" value="InterPro"/>
</dbReference>
<dbReference type="Pfam" id="PF08264">
    <property type="entry name" value="Anticodon_1"/>
    <property type="match status" value="1"/>
</dbReference>
<dbReference type="InterPro" id="IPR001412">
    <property type="entry name" value="aa-tRNA-synth_I_CS"/>
</dbReference>
<evidence type="ECO:0000256" key="13">
    <source>
        <dbReference type="RuleBase" id="RU363035"/>
    </source>
</evidence>
<dbReference type="GO" id="GO:0000049">
    <property type="term" value="F:tRNA binding"/>
    <property type="evidence" value="ECO:0007669"/>
    <property type="project" value="InterPro"/>
</dbReference>
<evidence type="ECO:0000259" key="15">
    <source>
        <dbReference type="Pfam" id="PF08264"/>
    </source>
</evidence>